<evidence type="ECO:0000256" key="1">
    <source>
        <dbReference type="ARBA" id="ARBA00004906"/>
    </source>
</evidence>
<protein>
    <submittedName>
        <fullName evidence="5">SKP1-like protein 11</fullName>
    </submittedName>
</protein>
<dbReference type="EMBL" id="KE346156">
    <property type="protein sequence ID" value="EXC27863.1"/>
    <property type="molecule type" value="Genomic_DNA"/>
</dbReference>
<dbReference type="Pfam" id="PF01466">
    <property type="entry name" value="Skp1"/>
    <property type="match status" value="1"/>
</dbReference>
<evidence type="ECO:0000313" key="3">
    <source>
        <dbReference type="EMBL" id="EXC27860.1"/>
    </source>
</evidence>
<dbReference type="InterPro" id="IPR016072">
    <property type="entry name" value="Skp1_comp_dimer"/>
</dbReference>
<dbReference type="Gene3D" id="3.30.710.10">
    <property type="entry name" value="Potassium Channel Kv1.1, Chain A"/>
    <property type="match status" value="1"/>
</dbReference>
<accession>W9SUL5</accession>
<sequence length="52" mass="6011">MDAYRLDLTCLALADMFKSKSAEEVLEIFSVKDELTPEEEEDLREELKCALE</sequence>
<dbReference type="EMBL" id="KE346156">
    <property type="protein sequence ID" value="EXC27860.1"/>
    <property type="molecule type" value="Genomic_DNA"/>
</dbReference>
<dbReference type="GO" id="GO:0006511">
    <property type="term" value="P:ubiquitin-dependent protein catabolic process"/>
    <property type="evidence" value="ECO:0007669"/>
    <property type="project" value="InterPro"/>
</dbReference>
<comment type="pathway">
    <text evidence="1">Protein modification; protein ubiquitination.</text>
</comment>
<evidence type="ECO:0000313" key="6">
    <source>
        <dbReference type="Proteomes" id="UP000030645"/>
    </source>
</evidence>
<name>W9SUL5_9ROSA</name>
<feature type="domain" description="SKP1 component dimerisation" evidence="2">
    <location>
        <begin position="6"/>
        <end position="48"/>
    </location>
</feature>
<keyword evidence="6" id="KW-1185">Reference proteome</keyword>
<dbReference type="STRING" id="981085.W9SUL5"/>
<dbReference type="EMBL" id="KE346156">
    <property type="protein sequence ID" value="EXC27866.1"/>
    <property type="molecule type" value="Genomic_DNA"/>
</dbReference>
<evidence type="ECO:0000313" key="5">
    <source>
        <dbReference type="EMBL" id="EXC27866.1"/>
    </source>
</evidence>
<evidence type="ECO:0000259" key="2">
    <source>
        <dbReference type="Pfam" id="PF01466"/>
    </source>
</evidence>
<evidence type="ECO:0000313" key="4">
    <source>
        <dbReference type="EMBL" id="EXC27863.1"/>
    </source>
</evidence>
<reference evidence="6" key="1">
    <citation type="submission" date="2013-01" db="EMBL/GenBank/DDBJ databases">
        <title>Draft Genome Sequence of a Mulberry Tree, Morus notabilis C.K. Schneid.</title>
        <authorList>
            <person name="He N."/>
            <person name="Zhao S."/>
        </authorList>
    </citation>
    <scope>NUCLEOTIDE SEQUENCE</scope>
</reference>
<dbReference type="Proteomes" id="UP000030645">
    <property type="component" value="Unassembled WGS sequence"/>
</dbReference>
<reference evidence="5" key="2">
    <citation type="submission" date="2013-06" db="EMBL/GenBank/DDBJ databases">
        <title>Draft Genome Sequence of a Mulberry Tree, Morus notabilis C.K. Schn.</title>
        <authorList>
            <person name="He N."/>
            <person name="Zhao S."/>
        </authorList>
    </citation>
    <scope>NUCLEOTIDE SEQUENCE</scope>
</reference>
<dbReference type="InterPro" id="IPR036296">
    <property type="entry name" value="SKP1-like_dim_sf"/>
</dbReference>
<dbReference type="SUPFAM" id="SSF81382">
    <property type="entry name" value="Skp1 dimerisation domain-like"/>
    <property type="match status" value="1"/>
</dbReference>
<organism evidence="5 6">
    <name type="scientific">Morus notabilis</name>
    <dbReference type="NCBI Taxonomy" id="981085"/>
    <lineage>
        <taxon>Eukaryota</taxon>
        <taxon>Viridiplantae</taxon>
        <taxon>Streptophyta</taxon>
        <taxon>Embryophyta</taxon>
        <taxon>Tracheophyta</taxon>
        <taxon>Spermatophyta</taxon>
        <taxon>Magnoliopsida</taxon>
        <taxon>eudicotyledons</taxon>
        <taxon>Gunneridae</taxon>
        <taxon>Pentapetalae</taxon>
        <taxon>rosids</taxon>
        <taxon>fabids</taxon>
        <taxon>Rosales</taxon>
        <taxon>Moraceae</taxon>
        <taxon>Moreae</taxon>
        <taxon>Morus</taxon>
    </lineage>
</organism>
<dbReference type="InterPro" id="IPR011333">
    <property type="entry name" value="SKP1/BTB/POZ_sf"/>
</dbReference>
<gene>
    <name evidence="3" type="ORF">L484_009182</name>
    <name evidence="4" type="ORF">L484_009185</name>
    <name evidence="5" type="ORF">L484_009188</name>
</gene>
<proteinExistence type="predicted"/>
<dbReference type="AlphaFoldDB" id="W9SUL5"/>